<evidence type="ECO:0000256" key="1">
    <source>
        <dbReference type="SAM" id="MobiDB-lite"/>
    </source>
</evidence>
<keyword evidence="2" id="KW-0812">Transmembrane</keyword>
<feature type="transmembrane region" description="Helical" evidence="2">
    <location>
        <begin position="125"/>
        <end position="146"/>
    </location>
</feature>
<feature type="compositionally biased region" description="Basic and acidic residues" evidence="1">
    <location>
        <begin position="17"/>
        <end position="29"/>
    </location>
</feature>
<name>A0A4S8PEI8_9ACTN</name>
<keyword evidence="2" id="KW-0472">Membrane</keyword>
<protein>
    <recommendedName>
        <fullName evidence="5">MFS transporter</fullName>
    </recommendedName>
</protein>
<comment type="caution">
    <text evidence="3">The sequence shown here is derived from an EMBL/GenBank/DDBJ whole genome shotgun (WGS) entry which is preliminary data.</text>
</comment>
<proteinExistence type="predicted"/>
<evidence type="ECO:0000313" key="4">
    <source>
        <dbReference type="Proteomes" id="UP000305792"/>
    </source>
</evidence>
<dbReference type="RefSeq" id="WP_136529912.1">
    <property type="nucleotide sequence ID" value="NZ_STGX01000008.1"/>
</dbReference>
<feature type="transmembrane region" description="Helical" evidence="2">
    <location>
        <begin position="59"/>
        <end position="82"/>
    </location>
</feature>
<reference evidence="3 4" key="1">
    <citation type="journal article" date="2018" name="Int. J. Syst. Evol. Microbiol.">
        <title>Glycomyces paridis sp. nov., isolated from the medicinal plant Paris polyphylla.</title>
        <authorList>
            <person name="Fang X.M."/>
            <person name="Bai J.L."/>
            <person name="Su J."/>
            <person name="Zhao L.L."/>
            <person name="Liu H.Y."/>
            <person name="Ma B.P."/>
            <person name="Zhang Y.Q."/>
            <person name="Yu L.Y."/>
        </authorList>
    </citation>
    <scope>NUCLEOTIDE SEQUENCE [LARGE SCALE GENOMIC DNA]</scope>
    <source>
        <strain evidence="3 4">CPCC 204357</strain>
    </source>
</reference>
<gene>
    <name evidence="3" type="ORF">E9998_11845</name>
</gene>
<dbReference type="Proteomes" id="UP000305792">
    <property type="component" value="Unassembled WGS sequence"/>
</dbReference>
<dbReference type="SUPFAM" id="SSF103473">
    <property type="entry name" value="MFS general substrate transporter"/>
    <property type="match status" value="1"/>
</dbReference>
<sequence length="194" mass="21135">MHQNGTRMGPEDTPDPVNHDRLPQTHESDPDMPILVRPVPTPRWPTAISTARVLNRLQVALVMIGGNCSFGFPLLVAIVWPIERFDLHENAAGVGIPVAWIIGFAAICTYAIFTNRWAGRADRRARTTVVIATAVLAGFTALTLLASARTPGLAIVVLVAAAPSLIVQAFVLRCVYGPQGHRWFERSGRVAREL</sequence>
<feature type="transmembrane region" description="Helical" evidence="2">
    <location>
        <begin position="94"/>
        <end position="113"/>
    </location>
</feature>
<organism evidence="3 4">
    <name type="scientific">Glycomyces paridis</name>
    <dbReference type="NCBI Taxonomy" id="2126555"/>
    <lineage>
        <taxon>Bacteria</taxon>
        <taxon>Bacillati</taxon>
        <taxon>Actinomycetota</taxon>
        <taxon>Actinomycetes</taxon>
        <taxon>Glycomycetales</taxon>
        <taxon>Glycomycetaceae</taxon>
        <taxon>Glycomyces</taxon>
    </lineage>
</organism>
<feature type="region of interest" description="Disordered" evidence="1">
    <location>
        <begin position="1"/>
        <end position="36"/>
    </location>
</feature>
<dbReference type="EMBL" id="STGX01000008">
    <property type="protein sequence ID" value="THV28301.1"/>
    <property type="molecule type" value="Genomic_DNA"/>
</dbReference>
<keyword evidence="4" id="KW-1185">Reference proteome</keyword>
<evidence type="ECO:0008006" key="5">
    <source>
        <dbReference type="Google" id="ProtNLM"/>
    </source>
</evidence>
<dbReference type="AlphaFoldDB" id="A0A4S8PEI8"/>
<keyword evidence="2" id="KW-1133">Transmembrane helix</keyword>
<dbReference type="OrthoDB" id="9859520at2"/>
<feature type="transmembrane region" description="Helical" evidence="2">
    <location>
        <begin position="152"/>
        <end position="176"/>
    </location>
</feature>
<dbReference type="InterPro" id="IPR036259">
    <property type="entry name" value="MFS_trans_sf"/>
</dbReference>
<evidence type="ECO:0000313" key="3">
    <source>
        <dbReference type="EMBL" id="THV28301.1"/>
    </source>
</evidence>
<evidence type="ECO:0000256" key="2">
    <source>
        <dbReference type="SAM" id="Phobius"/>
    </source>
</evidence>
<accession>A0A4S8PEI8</accession>